<evidence type="ECO:0000313" key="2">
    <source>
        <dbReference type="EMBL" id="CCI44347.1"/>
    </source>
</evidence>
<dbReference type="Proteomes" id="UP000053237">
    <property type="component" value="Unassembled WGS sequence"/>
</dbReference>
<keyword evidence="3" id="KW-1185">Reference proteome</keyword>
<keyword evidence="1" id="KW-0175">Coiled coil</keyword>
<dbReference type="PANTHER" id="PTHR37327">
    <property type="entry name" value="CHROMOSOME 1, WHOLE GENOME SHOTGUN SEQUENCE"/>
    <property type="match status" value="1"/>
</dbReference>
<accession>A0A024GBW8</accession>
<evidence type="ECO:0000313" key="3">
    <source>
        <dbReference type="Proteomes" id="UP000053237"/>
    </source>
</evidence>
<dbReference type="PANTHER" id="PTHR37327:SF1">
    <property type="entry name" value="MICROTUBULE INTERACTING AND TRANSPORT DOMAIN-CONTAINING PROTEIN"/>
    <property type="match status" value="1"/>
</dbReference>
<name>A0A024GBW8_9STRA</name>
<gene>
    <name evidence="2" type="ORF">BN9_051560</name>
</gene>
<sequence length="360" mass="40485">MSAINLTSIEVQLQQIEDGITRVQEEEVEVQEEEEEEIELYSAESYSQYRQASPYNNKSPTSPRRCVSRELIEQAPKLSMKNRYHEAAAVPHPFQVFYLLQAIEKSIQVGALLTPSLYLPKEIWQQHHARLAGTSLKAQVLQILKQAFDRINVTLPLVTESNISEFSVALSAFLRVANAQRLVLTRSFPFLVPEAVQGSKVDNMRTDNLPVKQPENQSSTDTAQTIGKLTNLAFGFGRIIKRQAIAAVERVGAAPTVSVPQHELEEYAASLCSFISTIRNVESLVGVKAINIDAESLKDRQKFLPRLDASTLDNLRSLAFFLDEVVCEIVLRDTSVLLETYIRSMTRQFGDFTFEYATQS</sequence>
<comment type="caution">
    <text evidence="2">The sequence shown here is derived from an EMBL/GenBank/DDBJ whole genome shotgun (WGS) entry which is preliminary data.</text>
</comment>
<dbReference type="EMBL" id="CAIX01000068">
    <property type="protein sequence ID" value="CCI44347.1"/>
    <property type="molecule type" value="Genomic_DNA"/>
</dbReference>
<organism evidence="2 3">
    <name type="scientific">Albugo candida</name>
    <dbReference type="NCBI Taxonomy" id="65357"/>
    <lineage>
        <taxon>Eukaryota</taxon>
        <taxon>Sar</taxon>
        <taxon>Stramenopiles</taxon>
        <taxon>Oomycota</taxon>
        <taxon>Peronosporomycetes</taxon>
        <taxon>Albuginales</taxon>
        <taxon>Albuginaceae</taxon>
        <taxon>Albugo</taxon>
    </lineage>
</organism>
<protein>
    <submittedName>
        <fullName evidence="2">Uncharacterized protein</fullName>
    </submittedName>
</protein>
<proteinExistence type="predicted"/>
<dbReference type="OrthoDB" id="2245455at2759"/>
<feature type="coiled-coil region" evidence="1">
    <location>
        <begin position="6"/>
        <end position="43"/>
    </location>
</feature>
<reference evidence="2 3" key="1">
    <citation type="submission" date="2012-05" db="EMBL/GenBank/DDBJ databases">
        <title>Recombination and specialization in a pathogen metapopulation.</title>
        <authorList>
            <person name="Gardiner A."/>
            <person name="Kemen E."/>
            <person name="Schultz-Larsen T."/>
            <person name="MacLean D."/>
            <person name="Van Oosterhout C."/>
            <person name="Jones J.D.G."/>
        </authorList>
    </citation>
    <scope>NUCLEOTIDE SEQUENCE [LARGE SCALE GENOMIC DNA]</scope>
    <source>
        <strain evidence="2 3">Ac Nc2</strain>
    </source>
</reference>
<dbReference type="InParanoid" id="A0A024GBW8"/>
<evidence type="ECO:0000256" key="1">
    <source>
        <dbReference type="SAM" id="Coils"/>
    </source>
</evidence>
<dbReference type="AlphaFoldDB" id="A0A024GBW8"/>